<organism evidence="4 5">
    <name type="scientific">Paenibacillus endophyticus</name>
    <dbReference type="NCBI Taxonomy" id="1294268"/>
    <lineage>
        <taxon>Bacteria</taxon>
        <taxon>Bacillati</taxon>
        <taxon>Bacillota</taxon>
        <taxon>Bacilli</taxon>
        <taxon>Bacillales</taxon>
        <taxon>Paenibacillaceae</taxon>
        <taxon>Paenibacillus</taxon>
    </lineage>
</organism>
<dbReference type="AlphaFoldDB" id="A0A7W5C8Z2"/>
<evidence type="ECO:0000259" key="3">
    <source>
        <dbReference type="Pfam" id="PF07833"/>
    </source>
</evidence>
<dbReference type="RefSeq" id="WP_183564607.1">
    <property type="nucleotide sequence ID" value="NZ_CBCSLB010000030.1"/>
</dbReference>
<keyword evidence="5" id="KW-1185">Reference proteome</keyword>
<name>A0A7W5C8Z2_9BACL</name>
<sequence>MKKSPVLSVFLAMMMVSSLWAASASAATAIKTKTQSVQLKFDGKSLTLPEGQYAFIHEGRTYVPIRYISYALQKTVNWDGATASVSEPTEKELAALKKHLQTAASGTQKPQTSIEITIQPVQAKLVFDGKAAVLPAGQSLYGYKGSIYAPIRFLSESAGSQIGYDPATKTVSGESAAYRAEQGGGGIILPSNGGGSTGGSGNSGGTGQPVKPSYEQITAGAESQLASLKNSCQATLMDIGMQYLAASAADQPKIKEKGLQEVNNCSSRFESIMTDTSAKLAGNGYSTDIIATYRTAFNKELEAGRQIAENMG</sequence>
<evidence type="ECO:0000313" key="4">
    <source>
        <dbReference type="EMBL" id="MBB3153305.1"/>
    </source>
</evidence>
<feature type="region of interest" description="Disordered" evidence="1">
    <location>
        <begin position="183"/>
        <end position="211"/>
    </location>
</feature>
<protein>
    <recommendedName>
        <fullName evidence="3">Copper amine oxidase-like N-terminal domain-containing protein</fullName>
    </recommendedName>
</protein>
<feature type="domain" description="Copper amine oxidase-like N-terminal" evidence="3">
    <location>
        <begin position="27"/>
        <end position="85"/>
    </location>
</feature>
<feature type="compositionally biased region" description="Gly residues" evidence="1">
    <location>
        <begin position="183"/>
        <end position="207"/>
    </location>
</feature>
<feature type="signal peptide" evidence="2">
    <location>
        <begin position="1"/>
        <end position="21"/>
    </location>
</feature>
<accession>A0A7W5C8Z2</accession>
<dbReference type="Pfam" id="PF07833">
    <property type="entry name" value="Cu_amine_oxidN1"/>
    <property type="match status" value="1"/>
</dbReference>
<evidence type="ECO:0000313" key="5">
    <source>
        <dbReference type="Proteomes" id="UP000518605"/>
    </source>
</evidence>
<reference evidence="4 5" key="1">
    <citation type="submission" date="2020-08" db="EMBL/GenBank/DDBJ databases">
        <title>Genomic Encyclopedia of Type Strains, Phase III (KMG-III): the genomes of soil and plant-associated and newly described type strains.</title>
        <authorList>
            <person name="Whitman W."/>
        </authorList>
    </citation>
    <scope>NUCLEOTIDE SEQUENCE [LARGE SCALE GENOMIC DNA]</scope>
    <source>
        <strain evidence="4 5">CECT 8234</strain>
    </source>
</reference>
<comment type="caution">
    <text evidence="4">The sequence shown here is derived from an EMBL/GenBank/DDBJ whole genome shotgun (WGS) entry which is preliminary data.</text>
</comment>
<gene>
    <name evidence="4" type="ORF">FHS16_003367</name>
</gene>
<keyword evidence="2" id="KW-0732">Signal</keyword>
<dbReference type="SUPFAM" id="SSF55383">
    <property type="entry name" value="Copper amine oxidase, domain N"/>
    <property type="match status" value="1"/>
</dbReference>
<dbReference type="Proteomes" id="UP000518605">
    <property type="component" value="Unassembled WGS sequence"/>
</dbReference>
<dbReference type="InterPro" id="IPR012854">
    <property type="entry name" value="Cu_amine_oxidase-like_N"/>
</dbReference>
<dbReference type="EMBL" id="JACHXW010000009">
    <property type="protein sequence ID" value="MBB3153305.1"/>
    <property type="molecule type" value="Genomic_DNA"/>
</dbReference>
<dbReference type="InterPro" id="IPR036582">
    <property type="entry name" value="Mao_N_sf"/>
</dbReference>
<feature type="chain" id="PRO_5039685691" description="Copper amine oxidase-like N-terminal domain-containing protein" evidence="2">
    <location>
        <begin position="22"/>
        <end position="312"/>
    </location>
</feature>
<proteinExistence type="predicted"/>
<evidence type="ECO:0000256" key="1">
    <source>
        <dbReference type="SAM" id="MobiDB-lite"/>
    </source>
</evidence>
<dbReference type="Gene3D" id="3.30.457.10">
    <property type="entry name" value="Copper amine oxidase-like, N-terminal domain"/>
    <property type="match status" value="1"/>
</dbReference>
<evidence type="ECO:0000256" key="2">
    <source>
        <dbReference type="SAM" id="SignalP"/>
    </source>
</evidence>